<organism evidence="9 10">
    <name type="scientific">Phototrophicus methaneseepsis</name>
    <dbReference type="NCBI Taxonomy" id="2710758"/>
    <lineage>
        <taxon>Bacteria</taxon>
        <taxon>Bacillati</taxon>
        <taxon>Chloroflexota</taxon>
        <taxon>Candidatus Thermofontia</taxon>
        <taxon>Phototrophicales</taxon>
        <taxon>Phototrophicaceae</taxon>
        <taxon>Phototrophicus</taxon>
    </lineage>
</organism>
<evidence type="ECO:0000256" key="2">
    <source>
        <dbReference type="ARBA" id="ARBA00022723"/>
    </source>
</evidence>
<dbReference type="GO" id="GO:0047828">
    <property type="term" value="F:D-lyxose ketol-isomerase activity"/>
    <property type="evidence" value="ECO:0007669"/>
    <property type="project" value="UniProtKB-EC"/>
</dbReference>
<comment type="cofactor">
    <cofactor evidence="1">
        <name>Mn(2+)</name>
        <dbReference type="ChEBI" id="CHEBI:29035"/>
    </cofactor>
</comment>
<evidence type="ECO:0000256" key="8">
    <source>
        <dbReference type="ARBA" id="ARBA00044972"/>
    </source>
</evidence>
<gene>
    <name evidence="9" type="ORF">G4Y79_06835</name>
</gene>
<dbReference type="EC" id="5.3.1.15" evidence="8"/>
<evidence type="ECO:0000256" key="1">
    <source>
        <dbReference type="ARBA" id="ARBA00001936"/>
    </source>
</evidence>
<reference evidence="9 10" key="1">
    <citation type="submission" date="2020-02" db="EMBL/GenBank/DDBJ databases">
        <authorList>
            <person name="Zheng R.K."/>
            <person name="Sun C.M."/>
        </authorList>
    </citation>
    <scope>NUCLEOTIDE SEQUENCE [LARGE SCALE GENOMIC DNA]</scope>
    <source>
        <strain evidence="10">rifampicinis</strain>
    </source>
</reference>
<keyword evidence="2" id="KW-0479">Metal-binding</keyword>
<dbReference type="InterPro" id="IPR010864">
    <property type="entry name" value="D-lyxose_isomer"/>
</dbReference>
<dbReference type="InterPro" id="IPR014710">
    <property type="entry name" value="RmlC-like_jellyroll"/>
</dbReference>
<sequence length="186" mass="21521">MALSRAEVKKWQQVALEYLEKAGIVLTEDEKQQIEIADLGLNEYEQTGLALVVYYNDELYCAKELILMPHQTCPQHKHPPVPELNYIGKQETFRCRWGEVYLYVEGDPAANPVAQPPQNRKETYTVWHEIVLKPGEQYTIPPQTWHWFQGGPDGAVVSEFSTRSLDEYDLFTDVDIQRVPEIIDEL</sequence>
<dbReference type="KEGG" id="pmet:G4Y79_06835"/>
<keyword evidence="3" id="KW-0464">Manganese</keyword>
<dbReference type="SUPFAM" id="SSF51182">
    <property type="entry name" value="RmlC-like cupins"/>
    <property type="match status" value="1"/>
</dbReference>
<proteinExistence type="inferred from homology"/>
<dbReference type="Gene3D" id="2.60.120.10">
    <property type="entry name" value="Jelly Rolls"/>
    <property type="match status" value="1"/>
</dbReference>
<protein>
    <recommendedName>
        <fullName evidence="8">D-lyxose ketol-isomerase</fullName>
        <ecNumber evidence="8">5.3.1.15</ecNumber>
    </recommendedName>
</protein>
<evidence type="ECO:0000256" key="4">
    <source>
        <dbReference type="ARBA" id="ARBA00023235"/>
    </source>
</evidence>
<comment type="similarity">
    <text evidence="7">Belongs to the D-lyxose ketol-isomerase family.</text>
</comment>
<dbReference type="Proteomes" id="UP000594468">
    <property type="component" value="Chromosome"/>
</dbReference>
<dbReference type="AlphaFoldDB" id="A0A7S8IGJ5"/>
<keyword evidence="10" id="KW-1185">Reference proteome</keyword>
<evidence type="ECO:0000256" key="6">
    <source>
        <dbReference type="ARBA" id="ARBA00044907"/>
    </source>
</evidence>
<comment type="catalytic activity">
    <reaction evidence="6">
        <text>D-lyxose = D-xylulose</text>
        <dbReference type="Rhea" id="RHEA:14201"/>
        <dbReference type="ChEBI" id="CHEBI:16789"/>
        <dbReference type="ChEBI" id="CHEBI:17140"/>
        <dbReference type="EC" id="5.3.1.15"/>
    </reaction>
</comment>
<keyword evidence="4 9" id="KW-0413">Isomerase</keyword>
<dbReference type="RefSeq" id="WP_195172152.1">
    <property type="nucleotide sequence ID" value="NZ_CP062983.1"/>
</dbReference>
<dbReference type="CDD" id="cd20308">
    <property type="entry name" value="cupin_YdaE"/>
    <property type="match status" value="1"/>
</dbReference>
<dbReference type="EMBL" id="CP062983">
    <property type="protein sequence ID" value="QPC84088.1"/>
    <property type="molecule type" value="Genomic_DNA"/>
</dbReference>
<evidence type="ECO:0000256" key="7">
    <source>
        <dbReference type="ARBA" id="ARBA00044951"/>
    </source>
</evidence>
<dbReference type="Pfam" id="PF07385">
    <property type="entry name" value="Lyx_isomer"/>
    <property type="match status" value="1"/>
</dbReference>
<dbReference type="GO" id="GO:0046872">
    <property type="term" value="F:metal ion binding"/>
    <property type="evidence" value="ECO:0007669"/>
    <property type="project" value="UniProtKB-KW"/>
</dbReference>
<accession>A0A7S8IGJ5</accession>
<name>A0A7S8IGJ5_9CHLR</name>
<dbReference type="InterPro" id="IPR011051">
    <property type="entry name" value="RmlC_Cupin_sf"/>
</dbReference>
<keyword evidence="5" id="KW-0119">Carbohydrate metabolism</keyword>
<evidence type="ECO:0000313" key="9">
    <source>
        <dbReference type="EMBL" id="QPC84088.1"/>
    </source>
</evidence>
<evidence type="ECO:0000256" key="3">
    <source>
        <dbReference type="ARBA" id="ARBA00023211"/>
    </source>
</evidence>
<evidence type="ECO:0000313" key="10">
    <source>
        <dbReference type="Proteomes" id="UP000594468"/>
    </source>
</evidence>
<evidence type="ECO:0000256" key="5">
    <source>
        <dbReference type="ARBA" id="ARBA00023277"/>
    </source>
</evidence>